<keyword evidence="3" id="KW-0326">Glycosidase</keyword>
<evidence type="ECO:0000259" key="4">
    <source>
        <dbReference type="Pfam" id="PF01156"/>
    </source>
</evidence>
<dbReference type="Proteomes" id="UP001202479">
    <property type="component" value="Unassembled WGS sequence"/>
</dbReference>
<dbReference type="GO" id="GO:0006152">
    <property type="term" value="P:purine nucleoside catabolic process"/>
    <property type="evidence" value="ECO:0007669"/>
    <property type="project" value="TreeGrafter"/>
</dbReference>
<dbReference type="InterPro" id="IPR023186">
    <property type="entry name" value="IUNH"/>
</dbReference>
<organism evidence="5 6">
    <name type="scientific">Candida oxycetoniae</name>
    <dbReference type="NCBI Taxonomy" id="497107"/>
    <lineage>
        <taxon>Eukaryota</taxon>
        <taxon>Fungi</taxon>
        <taxon>Dikarya</taxon>
        <taxon>Ascomycota</taxon>
        <taxon>Saccharomycotina</taxon>
        <taxon>Pichiomycetes</taxon>
        <taxon>Debaryomycetaceae</taxon>
        <taxon>Candida/Lodderomyces clade</taxon>
        <taxon>Candida</taxon>
    </lineage>
</organism>
<reference evidence="5" key="1">
    <citation type="journal article" date="2022" name="DNA Res.">
        <title>Genome analysis of five recently described species of the CUG-Ser clade uncovers Candida theae as a new hybrid lineage with pathogenic potential in the Candida parapsilosis species complex.</title>
        <authorList>
            <person name="Mixao V."/>
            <person name="Del Olmo V."/>
            <person name="Hegedusova E."/>
            <person name="Saus E."/>
            <person name="Pryszcz L."/>
            <person name="Cillingova A."/>
            <person name="Nosek J."/>
            <person name="Gabaldon T."/>
        </authorList>
    </citation>
    <scope>NUCLEOTIDE SEQUENCE</scope>
    <source>
        <strain evidence="5">CBS 10844</strain>
    </source>
</reference>
<dbReference type="InterPro" id="IPR001910">
    <property type="entry name" value="Inosine/uridine_hydrolase_dom"/>
</dbReference>
<protein>
    <submittedName>
        <fullName evidence="5">URH1</fullName>
    </submittedName>
</protein>
<accession>A0AAI9WZW9</accession>
<dbReference type="GO" id="GO:0008477">
    <property type="term" value="F:purine nucleosidase activity"/>
    <property type="evidence" value="ECO:0007669"/>
    <property type="project" value="TreeGrafter"/>
</dbReference>
<dbReference type="InterPro" id="IPR036452">
    <property type="entry name" value="Ribo_hydro-like"/>
</dbReference>
<evidence type="ECO:0000256" key="2">
    <source>
        <dbReference type="ARBA" id="ARBA00022801"/>
    </source>
</evidence>
<dbReference type="RefSeq" id="XP_049182070.1">
    <property type="nucleotide sequence ID" value="XM_049326753.1"/>
</dbReference>
<sequence>MTLQKIPIWLDCDPGNDDAFAILLAVFDPRFQLLGISTVHGNAPLKCTTHNTVALLDILNTFHVKVYAGEELPLLNEPRFALDIHGKTGIGGAKLPLHTKNKPVNKQSLSYLEAMYNTIVSFQDQICIVCTGTLTNLAKLILKYPKVCNKIKYVSIMGGSFDMGNATPFAEFNFHTDPHAVQIVLDNLQDKIILTPLNLTHKVIANKQVRSQIYDELDEKKGSSVRKNFHDILMFFSKTYAANDDEMFEGPPLHDPIAVYSLLPLVHENPKEYGYVYIRRMLRIELEGEHLGETVVINKDVPHDIIEEEGNTGGVYIGMDLDKQKFWKSILDALRAADLNM</sequence>
<keyword evidence="2" id="KW-0378">Hydrolase</keyword>
<comment type="similarity">
    <text evidence="1">Belongs to the IUNH family.</text>
</comment>
<dbReference type="PANTHER" id="PTHR12304">
    <property type="entry name" value="INOSINE-URIDINE PREFERRING NUCLEOSIDE HYDROLASE"/>
    <property type="match status" value="1"/>
</dbReference>
<keyword evidence="6" id="KW-1185">Reference proteome</keyword>
<dbReference type="Gene3D" id="3.90.245.10">
    <property type="entry name" value="Ribonucleoside hydrolase-like"/>
    <property type="match status" value="1"/>
</dbReference>
<proteinExistence type="inferred from homology"/>
<evidence type="ECO:0000313" key="6">
    <source>
        <dbReference type="Proteomes" id="UP001202479"/>
    </source>
</evidence>
<evidence type="ECO:0000256" key="3">
    <source>
        <dbReference type="ARBA" id="ARBA00023295"/>
    </source>
</evidence>
<name>A0AAI9WZW9_9ASCO</name>
<dbReference type="PANTHER" id="PTHR12304:SF4">
    <property type="entry name" value="URIDINE NUCLEOSIDASE"/>
    <property type="match status" value="1"/>
</dbReference>
<dbReference type="CDD" id="cd02651">
    <property type="entry name" value="nuc_hydro_IU_UC_XIUA"/>
    <property type="match status" value="1"/>
</dbReference>
<dbReference type="AlphaFoldDB" id="A0AAI9WZW9"/>
<comment type="caution">
    <text evidence="5">The sequence shown here is derived from an EMBL/GenBank/DDBJ whole genome shotgun (WGS) entry which is preliminary data.</text>
</comment>
<dbReference type="EMBL" id="JAHUZD010000024">
    <property type="protein sequence ID" value="KAI3406325.1"/>
    <property type="molecule type" value="Genomic_DNA"/>
</dbReference>
<dbReference type="GO" id="GO:0005829">
    <property type="term" value="C:cytosol"/>
    <property type="evidence" value="ECO:0007669"/>
    <property type="project" value="TreeGrafter"/>
</dbReference>
<dbReference type="SUPFAM" id="SSF53590">
    <property type="entry name" value="Nucleoside hydrolase"/>
    <property type="match status" value="1"/>
</dbReference>
<gene>
    <name evidence="5" type="ORF">KGF56_000806</name>
</gene>
<evidence type="ECO:0000256" key="1">
    <source>
        <dbReference type="ARBA" id="ARBA00009176"/>
    </source>
</evidence>
<dbReference type="GeneID" id="73378423"/>
<dbReference type="Pfam" id="PF01156">
    <property type="entry name" value="IU_nuc_hydro"/>
    <property type="match status" value="1"/>
</dbReference>
<feature type="domain" description="Inosine/uridine-preferring nucleoside hydrolase" evidence="4">
    <location>
        <begin position="8"/>
        <end position="328"/>
    </location>
</feature>
<evidence type="ECO:0000313" key="5">
    <source>
        <dbReference type="EMBL" id="KAI3406325.1"/>
    </source>
</evidence>